<organism evidence="2 3">
    <name type="scientific">Aspergillus lentulus</name>
    <dbReference type="NCBI Taxonomy" id="293939"/>
    <lineage>
        <taxon>Eukaryota</taxon>
        <taxon>Fungi</taxon>
        <taxon>Dikarya</taxon>
        <taxon>Ascomycota</taxon>
        <taxon>Pezizomycotina</taxon>
        <taxon>Eurotiomycetes</taxon>
        <taxon>Eurotiomycetidae</taxon>
        <taxon>Eurotiales</taxon>
        <taxon>Aspergillaceae</taxon>
        <taxon>Aspergillus</taxon>
        <taxon>Aspergillus subgen. Fumigati</taxon>
    </lineage>
</organism>
<gene>
    <name evidence="2" type="ORF">IFM60648_08930</name>
</gene>
<comment type="caution">
    <text evidence="2">The sequence shown here is derived from an EMBL/GenBank/DDBJ whole genome shotgun (WGS) entry which is preliminary data.</text>
</comment>
<proteinExistence type="predicted"/>
<evidence type="ECO:0000256" key="1">
    <source>
        <dbReference type="SAM" id="Phobius"/>
    </source>
</evidence>
<sequence>MASFFREVGRITGQLHVATIPISNGAIRQQPVHQFYQSDNEQDGDNAVQWLFGRDDEGEALDHEEQNNGIYMRNCPWCIRRLQGGQNGLCLGCEILVFGGMVLFMFSFFLPTFLLLVFL</sequence>
<name>A0ABQ1AXR8_ASPLE</name>
<evidence type="ECO:0000313" key="2">
    <source>
        <dbReference type="EMBL" id="GFF90031.1"/>
    </source>
</evidence>
<dbReference type="EMBL" id="BLKI01000073">
    <property type="protein sequence ID" value="GFF90031.1"/>
    <property type="molecule type" value="Genomic_DNA"/>
</dbReference>
<evidence type="ECO:0000313" key="3">
    <source>
        <dbReference type="Proteomes" id="UP000465220"/>
    </source>
</evidence>
<accession>A0ABQ1AXR8</accession>
<reference evidence="2 3" key="1">
    <citation type="submission" date="2020-01" db="EMBL/GenBank/DDBJ databases">
        <title>Draft genome sequence of Aspergillus lentulus IFM 60648.</title>
        <authorList>
            <person name="Takahashi H."/>
            <person name="Yaguchi T."/>
        </authorList>
    </citation>
    <scope>NUCLEOTIDE SEQUENCE [LARGE SCALE GENOMIC DNA]</scope>
    <source>
        <strain evidence="2 3">IFM 60648</strain>
    </source>
</reference>
<dbReference type="Proteomes" id="UP000465220">
    <property type="component" value="Unassembled WGS sequence"/>
</dbReference>
<keyword evidence="1" id="KW-0472">Membrane</keyword>
<keyword evidence="1" id="KW-1133">Transmembrane helix</keyword>
<protein>
    <submittedName>
        <fullName evidence="2">Uncharacterized protein</fullName>
    </submittedName>
</protein>
<keyword evidence="1" id="KW-0812">Transmembrane</keyword>
<keyword evidence="3" id="KW-1185">Reference proteome</keyword>
<feature type="transmembrane region" description="Helical" evidence="1">
    <location>
        <begin position="89"/>
        <end position="118"/>
    </location>
</feature>